<name>A0AAV0Z6S6_VICFA</name>
<dbReference type="AlphaFoldDB" id="A0AAV0Z6S6"/>
<reference evidence="1 2" key="1">
    <citation type="submission" date="2023-01" db="EMBL/GenBank/DDBJ databases">
        <authorList>
            <person name="Kreplak J."/>
        </authorList>
    </citation>
    <scope>NUCLEOTIDE SEQUENCE [LARGE SCALE GENOMIC DNA]</scope>
</reference>
<evidence type="ECO:0000313" key="1">
    <source>
        <dbReference type="EMBL" id="CAI8593536.1"/>
    </source>
</evidence>
<accession>A0AAV0Z6S6</accession>
<dbReference type="EMBL" id="OX451735">
    <property type="protein sequence ID" value="CAI8593536.1"/>
    <property type="molecule type" value="Genomic_DNA"/>
</dbReference>
<organism evidence="1 2">
    <name type="scientific">Vicia faba</name>
    <name type="common">Broad bean</name>
    <name type="synonym">Faba vulgaris</name>
    <dbReference type="NCBI Taxonomy" id="3906"/>
    <lineage>
        <taxon>Eukaryota</taxon>
        <taxon>Viridiplantae</taxon>
        <taxon>Streptophyta</taxon>
        <taxon>Embryophyta</taxon>
        <taxon>Tracheophyta</taxon>
        <taxon>Spermatophyta</taxon>
        <taxon>Magnoliopsida</taxon>
        <taxon>eudicotyledons</taxon>
        <taxon>Gunneridae</taxon>
        <taxon>Pentapetalae</taxon>
        <taxon>rosids</taxon>
        <taxon>fabids</taxon>
        <taxon>Fabales</taxon>
        <taxon>Fabaceae</taxon>
        <taxon>Papilionoideae</taxon>
        <taxon>50 kb inversion clade</taxon>
        <taxon>NPAAA clade</taxon>
        <taxon>Hologalegina</taxon>
        <taxon>IRL clade</taxon>
        <taxon>Fabeae</taxon>
        <taxon>Vicia</taxon>
    </lineage>
</organism>
<keyword evidence="2" id="KW-1185">Reference proteome</keyword>
<sequence>MAGSRAIHSTITREAALVAGTRTVQALHHGIPTPLLVEQLEILHIFIILKANIGAQGSFIKNKSSTTLTPKKTQFKRSYLEETITLVRSRPHQGEAIRKTVQKAENAIPLPRARAQTEEVTLHS</sequence>
<proteinExistence type="predicted"/>
<gene>
    <name evidence="1" type="ORF">VFH_I096320</name>
</gene>
<dbReference type="Proteomes" id="UP001157006">
    <property type="component" value="Chromosome 1S"/>
</dbReference>
<protein>
    <submittedName>
        <fullName evidence="1">Uncharacterized protein</fullName>
    </submittedName>
</protein>
<evidence type="ECO:0000313" key="2">
    <source>
        <dbReference type="Proteomes" id="UP001157006"/>
    </source>
</evidence>